<proteinExistence type="predicted"/>
<evidence type="ECO:0000256" key="1">
    <source>
        <dbReference type="SAM" id="MobiDB-lite"/>
    </source>
</evidence>
<organism evidence="2 3">
    <name type="scientific">Blyttiomyces helicus</name>
    <dbReference type="NCBI Taxonomy" id="388810"/>
    <lineage>
        <taxon>Eukaryota</taxon>
        <taxon>Fungi</taxon>
        <taxon>Fungi incertae sedis</taxon>
        <taxon>Chytridiomycota</taxon>
        <taxon>Chytridiomycota incertae sedis</taxon>
        <taxon>Chytridiomycetes</taxon>
        <taxon>Chytridiomycetes incertae sedis</taxon>
        <taxon>Blyttiomyces</taxon>
    </lineage>
</organism>
<feature type="non-terminal residue" evidence="2">
    <location>
        <position position="1"/>
    </location>
</feature>
<sequence>AAAVPISLEASLPGKGPKTAPGSGYTRYKIQVRAEGLGSSYMSKAVEVVAFVPYLSFNTDTLPRIIGHQYPFRQRSAPTDPLSYDVKVFRQTVIAGELLSFGFCAGGGGLGRADVKEVRVRLTENRALLQQQKVTKGDKMLGALMRGVEPGMKGITPDWAEVVVVEWKREQREPGRFKKPHKVNSGRRRTQGSREKFSYMFVAAGFAGRRVGRRRELLTPVKTDMNFFIQTRLMKSSLNSQTNHHQPTQLPAVPAPNPAPGRSSSSLRNRKSWTVAISLEVNT</sequence>
<accession>A0A4P9W2S1</accession>
<feature type="region of interest" description="Disordered" evidence="1">
    <location>
        <begin position="237"/>
        <end position="269"/>
    </location>
</feature>
<dbReference type="EMBL" id="KZ998516">
    <property type="protein sequence ID" value="RKO86052.1"/>
    <property type="molecule type" value="Genomic_DNA"/>
</dbReference>
<evidence type="ECO:0000313" key="2">
    <source>
        <dbReference type="EMBL" id="RKO86052.1"/>
    </source>
</evidence>
<name>A0A4P9W2S1_9FUNG</name>
<protein>
    <submittedName>
        <fullName evidence="2">Uncharacterized protein</fullName>
    </submittedName>
</protein>
<gene>
    <name evidence="2" type="ORF">BDK51DRAFT_37744</name>
</gene>
<reference evidence="3" key="1">
    <citation type="journal article" date="2018" name="Nat. Microbiol.">
        <title>Leveraging single-cell genomics to expand the fungal tree of life.</title>
        <authorList>
            <person name="Ahrendt S.R."/>
            <person name="Quandt C.A."/>
            <person name="Ciobanu D."/>
            <person name="Clum A."/>
            <person name="Salamov A."/>
            <person name="Andreopoulos B."/>
            <person name="Cheng J.F."/>
            <person name="Woyke T."/>
            <person name="Pelin A."/>
            <person name="Henrissat B."/>
            <person name="Reynolds N.K."/>
            <person name="Benny G.L."/>
            <person name="Smith M.E."/>
            <person name="James T.Y."/>
            <person name="Grigoriev I.V."/>
        </authorList>
    </citation>
    <scope>NUCLEOTIDE SEQUENCE [LARGE SCALE GENOMIC DNA]</scope>
</reference>
<keyword evidence="3" id="KW-1185">Reference proteome</keyword>
<dbReference type="Proteomes" id="UP000269721">
    <property type="component" value="Unassembled WGS sequence"/>
</dbReference>
<dbReference type="AlphaFoldDB" id="A0A4P9W2S1"/>
<evidence type="ECO:0000313" key="3">
    <source>
        <dbReference type="Proteomes" id="UP000269721"/>
    </source>
</evidence>
<feature type="compositionally biased region" description="Polar residues" evidence="1">
    <location>
        <begin position="237"/>
        <end position="249"/>
    </location>
</feature>